<keyword evidence="1" id="KW-0175">Coiled coil</keyword>
<dbReference type="InParanoid" id="A0A401GA40"/>
<name>A0A401GA40_9APHY</name>
<feature type="coiled-coil region" evidence="1">
    <location>
        <begin position="68"/>
        <end position="157"/>
    </location>
</feature>
<gene>
    <name evidence="2" type="ORF">SCP_0202410</name>
</gene>
<accession>A0A401GA40</accession>
<sequence>MRPQTVEVSHDIAQDIINLQGTEIASLRRELDAARSRIASLEKTVVEGDESKVLCQELRILVTEVTNVRNLQEKVQKTTYTNESLRDERKNLQEQLKETKNQIDALKLQLSEELKDQKSLMMRIAQLESVNEDLKAKVEQSNKVEQLVRELQSLVELVIAQNRAPKSHTSEREDLHVSLKCTQIAFAEASLRNDTISRELSEVCASRDALQKQIECCEVRNDVIQSELSEACMSRDALQEQLSLSESQNLTLTKESVLLRESYDSLQDEVDRCKASCASLRMQVFSDLGMTPQSMPESLPSCMAEIECISRQAKEMQDQILKEERENRRETQDLMQEQISRLLDAVTEQEISLRTAREERDKSQESAATLLTDMTVLLAEIAECRSALDTAKAQEQLIEAAVASPRPEAISDDLGPGAPAKDFPGEPSDHNIVTQYAGVDCARVAEWAVLPPRGLGNTFDSVETMFVPFATHAVSLAIIQKTLLPLLEVLRMFVSPVHKTWFG</sequence>
<evidence type="ECO:0000256" key="1">
    <source>
        <dbReference type="SAM" id="Coils"/>
    </source>
</evidence>
<dbReference type="RefSeq" id="XP_027609957.1">
    <property type="nucleotide sequence ID" value="XM_027754156.1"/>
</dbReference>
<protein>
    <submittedName>
        <fullName evidence="2">Uncharacterized protein</fullName>
    </submittedName>
</protein>
<proteinExistence type="predicted"/>
<organism evidence="2 3">
    <name type="scientific">Sparassis crispa</name>
    <dbReference type="NCBI Taxonomy" id="139825"/>
    <lineage>
        <taxon>Eukaryota</taxon>
        <taxon>Fungi</taxon>
        <taxon>Dikarya</taxon>
        <taxon>Basidiomycota</taxon>
        <taxon>Agaricomycotina</taxon>
        <taxon>Agaricomycetes</taxon>
        <taxon>Polyporales</taxon>
        <taxon>Sparassidaceae</taxon>
        <taxon>Sparassis</taxon>
    </lineage>
</organism>
<evidence type="ECO:0000313" key="3">
    <source>
        <dbReference type="Proteomes" id="UP000287166"/>
    </source>
</evidence>
<dbReference type="EMBL" id="BFAD01000002">
    <property type="protein sequence ID" value="GBE79044.1"/>
    <property type="molecule type" value="Genomic_DNA"/>
</dbReference>
<evidence type="ECO:0000313" key="2">
    <source>
        <dbReference type="EMBL" id="GBE79044.1"/>
    </source>
</evidence>
<comment type="caution">
    <text evidence="2">The sequence shown here is derived from an EMBL/GenBank/DDBJ whole genome shotgun (WGS) entry which is preliminary data.</text>
</comment>
<dbReference type="AlphaFoldDB" id="A0A401GA40"/>
<reference evidence="2 3" key="1">
    <citation type="journal article" date="2018" name="Sci. Rep.">
        <title>Genome sequence of the cauliflower mushroom Sparassis crispa (Hanabiratake) and its association with beneficial usage.</title>
        <authorList>
            <person name="Kiyama R."/>
            <person name="Furutani Y."/>
            <person name="Kawaguchi K."/>
            <person name="Nakanishi T."/>
        </authorList>
    </citation>
    <scope>NUCLEOTIDE SEQUENCE [LARGE SCALE GENOMIC DNA]</scope>
</reference>
<dbReference type="Proteomes" id="UP000287166">
    <property type="component" value="Unassembled WGS sequence"/>
</dbReference>
<dbReference type="GeneID" id="38775961"/>
<feature type="coiled-coil region" evidence="1">
    <location>
        <begin position="263"/>
        <end position="341"/>
    </location>
</feature>
<keyword evidence="3" id="KW-1185">Reference proteome</keyword>